<evidence type="ECO:0000313" key="1">
    <source>
        <dbReference type="EMBL" id="QXV72079.1"/>
    </source>
</evidence>
<gene>
    <name evidence="1" type="ORF">Geezett_007</name>
</gene>
<dbReference type="Proteomes" id="UP000828192">
    <property type="component" value="Segment"/>
</dbReference>
<name>A0AAE7VJR4_9CAUD</name>
<proteinExistence type="predicted"/>
<protein>
    <submittedName>
        <fullName evidence="1">Uncharacterized protein</fullName>
    </submittedName>
</protein>
<dbReference type="EMBL" id="MZ504995">
    <property type="protein sequence ID" value="QXV72079.1"/>
    <property type="molecule type" value="Genomic_DNA"/>
</dbReference>
<organism evidence="1 2">
    <name type="scientific">Klebsiella phage Geezett</name>
    <dbReference type="NCBI Taxonomy" id="2861002"/>
    <lineage>
        <taxon>Viruses</taxon>
        <taxon>Duplodnaviria</taxon>
        <taxon>Heunggongvirae</taxon>
        <taxon>Uroviricota</taxon>
        <taxon>Caudoviricetes</taxon>
        <taxon>Jameshumphriesvirinae</taxon>
        <taxon>Geezettvirus</taxon>
        <taxon>Geezettvirus geezett</taxon>
    </lineage>
</organism>
<evidence type="ECO:0000313" key="2">
    <source>
        <dbReference type="Proteomes" id="UP000828192"/>
    </source>
</evidence>
<reference evidence="1" key="1">
    <citation type="journal article" date="2021" name="Microbiol. Resour. Announc.">
        <title>Complete Genome Sequence of the Virulent Klebsiella pneumoniae Phage Geezett Infecting Multidrug-Resistant Clinical Strains.</title>
        <authorList>
            <person name="Loh B."/>
            <person name="Zhang L."/>
            <person name="Hua X."/>
            <person name="Yu Y."/>
            <person name="Ma L."/>
            <person name="Wang X."/>
            <person name="Manohar P."/>
            <person name="Nachimuthu R."/>
            <person name="Martins W.M.B.S."/>
            <person name="Toleman M.A."/>
            <person name="Leptihn S."/>
        </authorList>
    </citation>
    <scope>NUCLEOTIDE SEQUENCE</scope>
</reference>
<sequence length="68" mass="7857">MKYCVCEVETFFDEAFDGSLCKVRKVLQVFNTKEEAEDAELLFNPCIYGDYDTSIRVVAANMLTQTFR</sequence>
<accession>A0AAE7VJR4</accession>
<keyword evidence="2" id="KW-1185">Reference proteome</keyword>